<evidence type="ECO:0000313" key="2">
    <source>
        <dbReference type="EMBL" id="MDR7168947.1"/>
    </source>
</evidence>
<dbReference type="InterPro" id="IPR027785">
    <property type="entry name" value="UvrD-like_helicase_C"/>
</dbReference>
<keyword evidence="2" id="KW-0378">Hydrolase</keyword>
<keyword evidence="2" id="KW-0347">Helicase</keyword>
<evidence type="ECO:0000313" key="3">
    <source>
        <dbReference type="Proteomes" id="UP001251217"/>
    </source>
</evidence>
<evidence type="ECO:0000259" key="1">
    <source>
        <dbReference type="Pfam" id="PF13538"/>
    </source>
</evidence>
<organism evidence="2 3">
    <name type="scientific">Nocardia kruczakiae</name>
    <dbReference type="NCBI Taxonomy" id="261477"/>
    <lineage>
        <taxon>Bacteria</taxon>
        <taxon>Bacillati</taxon>
        <taxon>Actinomycetota</taxon>
        <taxon>Actinomycetes</taxon>
        <taxon>Mycobacteriales</taxon>
        <taxon>Nocardiaceae</taxon>
        <taxon>Nocardia</taxon>
    </lineage>
</organism>
<proteinExistence type="predicted"/>
<name>A0ABU1XG56_9NOCA</name>
<keyword evidence="3" id="KW-1185">Reference proteome</keyword>
<dbReference type="Pfam" id="PF13538">
    <property type="entry name" value="UvrD_C_2"/>
    <property type="match status" value="1"/>
</dbReference>
<sequence length="672" mass="75077">MDVDALLVSQDHGLVAFLLAEGQPTTGVEWDPYVETQDRLYSALVATLRRHDGLRHGRRLAVEPITATLFPAPVSPPNADGFFGELAQVADFVSGLDPLSPELIRRLEAALQRVTTIKPAKKRASVTKPNSRGAIMKEIEKGIANLDRWQKSAAIESPESPQRIRGLAGSGKTVVLSLKAAYWHTQYPDWNIALTFSSRALYQQITDLVERFTFEHSADKPDYSRIHILHSWGSASRRGLYSQLAAALGQPARDYAYARGKFGMEEGFRGVCRELLDIALSQRRVKPIFDAVLIDEAQDLPPEFFQLIYMFTKDPKRIVWGYDELQKLSESAMPTTVELFGVNENGQSRVSLEAAKDAPQRDIVLPVCYRNTPWALATAHALGTGIYRKPGGLVQHPDEPDLWSDIGYQVDSGSLDPGQGVTLSRRPDSSPDYFDRYLSANDAVTCSVFDSESAQDTWVAEQIRTNLDKDELEPDDILIVLPDTYRAKTRGSRLMTVLRKHRIESHLVGVTASQDAVFAPDSVAIAHIHRAKGNEAPMVYVMDAQYAESGRNIVTRRNTLFTAITRSRAWVRIVGWGPDMSPIAEEINSTKKNDFKLTFTVPSAADLRELRHIYRDRSEEYEESVRKATEGLNVFLEAFGRGDLDFADLSPELRTRLIQSLKRGDESSENGD</sequence>
<protein>
    <submittedName>
        <fullName evidence="2">Superfamily I DNA and RNA helicase</fullName>
    </submittedName>
</protein>
<keyword evidence="2" id="KW-0547">Nucleotide-binding</keyword>
<gene>
    <name evidence="2" type="ORF">J2W56_002688</name>
</gene>
<dbReference type="Gene3D" id="3.40.50.300">
    <property type="entry name" value="P-loop containing nucleotide triphosphate hydrolases"/>
    <property type="match status" value="2"/>
</dbReference>
<keyword evidence="2" id="KW-0067">ATP-binding</keyword>
<dbReference type="RefSeq" id="WP_310401700.1">
    <property type="nucleotide sequence ID" value="NZ_JAVDWW010000004.1"/>
</dbReference>
<dbReference type="EMBL" id="JAVDWW010000004">
    <property type="protein sequence ID" value="MDR7168947.1"/>
    <property type="molecule type" value="Genomic_DNA"/>
</dbReference>
<dbReference type="GO" id="GO:0004386">
    <property type="term" value="F:helicase activity"/>
    <property type="evidence" value="ECO:0007669"/>
    <property type="project" value="UniProtKB-KW"/>
</dbReference>
<accession>A0ABU1XG56</accession>
<dbReference type="Proteomes" id="UP001251217">
    <property type="component" value="Unassembled WGS sequence"/>
</dbReference>
<dbReference type="InterPro" id="IPR027417">
    <property type="entry name" value="P-loop_NTPase"/>
</dbReference>
<reference evidence="2 3" key="1">
    <citation type="submission" date="2023-07" db="EMBL/GenBank/DDBJ databases">
        <title>Sorghum-associated microbial communities from plants grown in Nebraska, USA.</title>
        <authorList>
            <person name="Schachtman D."/>
        </authorList>
    </citation>
    <scope>NUCLEOTIDE SEQUENCE [LARGE SCALE GENOMIC DNA]</scope>
    <source>
        <strain evidence="2 3">4272</strain>
    </source>
</reference>
<dbReference type="SUPFAM" id="SSF52540">
    <property type="entry name" value="P-loop containing nucleoside triphosphate hydrolases"/>
    <property type="match status" value="1"/>
</dbReference>
<comment type="caution">
    <text evidence="2">The sequence shown here is derived from an EMBL/GenBank/DDBJ whole genome shotgun (WGS) entry which is preliminary data.</text>
</comment>
<feature type="domain" description="UvrD-like helicase C-terminal" evidence="1">
    <location>
        <begin position="527"/>
        <end position="574"/>
    </location>
</feature>